<comment type="subcellular location">
    <subcellularLocation>
        <location evidence="1">Cell inner membrane</location>
        <topology evidence="1">Multi-pass membrane protein</topology>
    </subcellularLocation>
</comment>
<name>A0A198WPH5_MORCA</name>
<feature type="transmembrane region" description="Helical" evidence="2">
    <location>
        <begin position="33"/>
        <end position="66"/>
    </location>
</feature>
<dbReference type="OrthoDB" id="9816293at2"/>
<keyword evidence="1" id="KW-0997">Cell inner membrane</keyword>
<dbReference type="GO" id="GO:0005886">
    <property type="term" value="C:plasma membrane"/>
    <property type="evidence" value="ECO:0007669"/>
    <property type="project" value="UniProtKB-SubCell"/>
</dbReference>
<accession>A0A198WPH5</accession>
<feature type="transmembrane region" description="Helical" evidence="2">
    <location>
        <begin position="101"/>
        <end position="118"/>
    </location>
</feature>
<comment type="caution">
    <text evidence="3">The sequence shown here is derived from an EMBL/GenBank/DDBJ whole genome shotgun (WGS) entry which is preliminary data.</text>
</comment>
<dbReference type="Proteomes" id="UP000078295">
    <property type="component" value="Unassembled WGS sequence"/>
</dbReference>
<dbReference type="PANTHER" id="PTHR35813:SF1">
    <property type="entry name" value="INNER MEMBRANE PROTEIN YBAN"/>
    <property type="match status" value="1"/>
</dbReference>
<keyword evidence="1" id="KW-1003">Cell membrane</keyword>
<gene>
    <name evidence="3" type="ORF">AO370_1792</name>
</gene>
<dbReference type="Pfam" id="PF04304">
    <property type="entry name" value="DUF454"/>
    <property type="match status" value="1"/>
</dbReference>
<reference evidence="3 4" key="1">
    <citation type="journal article" date="2016" name="Genome Biol. Evol.">
        <title>Comparative Genomic Analyses of the Moraxella catarrhalis Serosensitive and Seroresistant Lineages Demonstrate Their Independent Evolution.</title>
        <authorList>
            <person name="Earl J.P."/>
            <person name="de Vries S.P."/>
            <person name="Ahmed A."/>
            <person name="Powell E."/>
            <person name="Schultz M.P."/>
            <person name="Hermans P.W."/>
            <person name="Hill D.J."/>
            <person name="Zhou Z."/>
            <person name="Constantinidou C.I."/>
            <person name="Hu F.Z."/>
            <person name="Bootsma H.J."/>
            <person name="Ehrlich G.D."/>
        </authorList>
    </citation>
    <scope>NUCLEOTIDE SEQUENCE [LARGE SCALE GENOMIC DNA]</scope>
    <source>
        <strain evidence="3 4">F23</strain>
    </source>
</reference>
<dbReference type="AlphaFoldDB" id="A0A198WPH5"/>
<dbReference type="PANTHER" id="PTHR35813">
    <property type="entry name" value="INNER MEMBRANE PROTEIN YBAN"/>
    <property type="match status" value="1"/>
</dbReference>
<organism evidence="3 4">
    <name type="scientific">Moraxella catarrhalis</name>
    <name type="common">Branhamella catarrhalis</name>
    <dbReference type="NCBI Taxonomy" id="480"/>
    <lineage>
        <taxon>Bacteria</taxon>
        <taxon>Pseudomonadati</taxon>
        <taxon>Pseudomonadota</taxon>
        <taxon>Gammaproteobacteria</taxon>
        <taxon>Moraxellales</taxon>
        <taxon>Moraxellaceae</taxon>
        <taxon>Moraxella</taxon>
    </lineage>
</organism>
<protein>
    <recommendedName>
        <fullName evidence="1">Inner membrane protein</fullName>
    </recommendedName>
</protein>
<keyword evidence="1 2" id="KW-0472">Membrane</keyword>
<sequence length="146" mass="16560">MTPAQAMTTPLKPTQPTPKNLIHQSALMRAVYFVLGLACLILGLIGIVVPGMPTTVFILLAGYFWARSSRRFYAWLLAHRLFGRMIINWQTHRAIPRFAKYLAWSMMSLSTIILFFKLPSQWQWAAWLLAAVSLGVGIWMARLPNA</sequence>
<keyword evidence="2" id="KW-0812">Transmembrane</keyword>
<dbReference type="RefSeq" id="WP_064604822.1">
    <property type="nucleotide sequence ID" value="NZ_LXHI01000028.1"/>
</dbReference>
<dbReference type="InterPro" id="IPR007401">
    <property type="entry name" value="DUF454"/>
</dbReference>
<evidence type="ECO:0000256" key="1">
    <source>
        <dbReference type="PIRNR" id="PIRNR016789"/>
    </source>
</evidence>
<evidence type="ECO:0000313" key="3">
    <source>
        <dbReference type="EMBL" id="OAV23134.1"/>
    </source>
</evidence>
<keyword evidence="2" id="KW-1133">Transmembrane helix</keyword>
<dbReference type="EMBL" id="LXHQ01000046">
    <property type="protein sequence ID" value="OAV23134.1"/>
    <property type="molecule type" value="Genomic_DNA"/>
</dbReference>
<dbReference type="PIRSF" id="PIRSF016789">
    <property type="entry name" value="DUF454"/>
    <property type="match status" value="1"/>
</dbReference>
<evidence type="ECO:0000256" key="2">
    <source>
        <dbReference type="SAM" id="Phobius"/>
    </source>
</evidence>
<proteinExistence type="predicted"/>
<feature type="transmembrane region" description="Helical" evidence="2">
    <location>
        <begin position="124"/>
        <end position="141"/>
    </location>
</feature>
<evidence type="ECO:0000313" key="4">
    <source>
        <dbReference type="Proteomes" id="UP000078295"/>
    </source>
</evidence>